<dbReference type="NCBIfam" id="TIGR00049">
    <property type="entry name" value="iron-sulfur cluster assembly accessory protein"/>
    <property type="match status" value="1"/>
</dbReference>
<comment type="cofactor">
    <cofactor evidence="4">
        <name>iron-sulfur cluster</name>
        <dbReference type="ChEBI" id="CHEBI:30408"/>
    </cofactor>
    <text evidence="4">Binds 1 iron-sulfur cluster per subunit.</text>
</comment>
<evidence type="ECO:0000313" key="6">
    <source>
        <dbReference type="EMBL" id="AJK45092.1"/>
    </source>
</evidence>
<comment type="subunit">
    <text evidence="4">Homodimer.</text>
</comment>
<dbReference type="InterPro" id="IPR016092">
    <property type="entry name" value="ATAP"/>
</dbReference>
<reference evidence="6 7" key="2">
    <citation type="journal article" date="2016" name="Appl. Microbiol. Biotechnol.">
        <title>Mutations improving production and secretion of extracellular lipase by Burkholderia glumae PG1.</title>
        <authorList>
            <person name="Knapp A."/>
            <person name="Voget S."/>
            <person name="Gao R."/>
            <person name="Zaburannyi N."/>
            <person name="Krysciak D."/>
            <person name="Breuer M."/>
            <person name="Hauer B."/>
            <person name="Streit W.R."/>
            <person name="Muller R."/>
            <person name="Daniel R."/>
            <person name="Jaeger K.E."/>
        </authorList>
    </citation>
    <scope>NUCLEOTIDE SEQUENCE [LARGE SCALE GENOMIC DNA]</scope>
    <source>
        <strain evidence="6 7">PG1</strain>
    </source>
</reference>
<feature type="domain" description="Core" evidence="5">
    <location>
        <begin position="21"/>
        <end position="119"/>
    </location>
</feature>
<dbReference type="HAMAP" id="MF_01380">
    <property type="entry name" value="Fe_S_insert_ErpA"/>
    <property type="match status" value="1"/>
</dbReference>
<gene>
    <name evidence="4 6" type="primary">erpA</name>
    <name evidence="6" type="ORF">BGL_1c05560</name>
</gene>
<dbReference type="InterPro" id="IPR000361">
    <property type="entry name" value="ATAP_core_dom"/>
</dbReference>
<feature type="binding site" evidence="4">
    <location>
        <position position="52"/>
    </location>
    <ligand>
        <name>iron-sulfur cluster</name>
        <dbReference type="ChEBI" id="CHEBI:30408"/>
    </ligand>
</feature>
<accession>A0A0B6RIC1</accession>
<name>A0A0B6RIC1_BURPL</name>
<dbReference type="NCBIfam" id="NF010147">
    <property type="entry name" value="PRK13623.1"/>
    <property type="match status" value="1"/>
</dbReference>
<dbReference type="PANTHER" id="PTHR43011:SF1">
    <property type="entry name" value="IRON-SULFUR CLUSTER ASSEMBLY 2 HOMOLOG, MITOCHONDRIAL"/>
    <property type="match status" value="1"/>
</dbReference>
<keyword evidence="1 4" id="KW-0479">Metal-binding</keyword>
<dbReference type="GO" id="GO:0005506">
    <property type="term" value="F:iron ion binding"/>
    <property type="evidence" value="ECO:0007669"/>
    <property type="project" value="UniProtKB-UniRule"/>
</dbReference>
<dbReference type="PANTHER" id="PTHR43011">
    <property type="entry name" value="IRON-SULFUR CLUSTER ASSEMBLY 2 HOMOLOG, MITOCHONDRIAL"/>
    <property type="match status" value="1"/>
</dbReference>
<evidence type="ECO:0000313" key="7">
    <source>
        <dbReference type="Proteomes" id="UP000031838"/>
    </source>
</evidence>
<dbReference type="Pfam" id="PF01521">
    <property type="entry name" value="Fe-S_biosyn"/>
    <property type="match status" value="1"/>
</dbReference>
<proteinExistence type="inferred from homology"/>
<reference evidence="7" key="1">
    <citation type="submission" date="2011-03" db="EMBL/GenBank/DDBJ databases">
        <authorList>
            <person name="Voget S."/>
            <person name="Streit W.R."/>
            <person name="Jaeger K.E."/>
            <person name="Daniel R."/>
        </authorList>
    </citation>
    <scope>NUCLEOTIDE SEQUENCE [LARGE SCALE GENOMIC DNA]</scope>
    <source>
        <strain evidence="7">PG1</strain>
    </source>
</reference>
<sequence>MNAVTESAATTTTEMPAPFVFTDAAADKVKQLIEEEGNPELKLRVFVQGGGCSGFQYGFTFDEEVNEDDTVMNKGGVQLLIDSMSYQYLVGAEIDYKDDLNGAQFVIKNPNATTTCGCGSSFSV</sequence>
<dbReference type="Gene3D" id="2.60.300.12">
    <property type="entry name" value="HesB-like domain"/>
    <property type="match status" value="1"/>
</dbReference>
<keyword evidence="3 4" id="KW-0411">Iron-sulfur</keyword>
<dbReference type="PROSITE" id="PS01152">
    <property type="entry name" value="HESB"/>
    <property type="match status" value="1"/>
</dbReference>
<dbReference type="GO" id="GO:0016226">
    <property type="term" value="P:iron-sulfur cluster assembly"/>
    <property type="evidence" value="ECO:0007669"/>
    <property type="project" value="UniProtKB-UniRule"/>
</dbReference>
<comment type="similarity">
    <text evidence="4">Belongs to the HesB/IscA family.</text>
</comment>
<keyword evidence="2 4" id="KW-0408">Iron</keyword>
<dbReference type="RefSeq" id="WP_042623868.1">
    <property type="nucleotide sequence ID" value="NZ_BSTO01000022.1"/>
</dbReference>
<evidence type="ECO:0000256" key="2">
    <source>
        <dbReference type="ARBA" id="ARBA00023004"/>
    </source>
</evidence>
<dbReference type="GO" id="GO:0051539">
    <property type="term" value="F:4 iron, 4 sulfur cluster binding"/>
    <property type="evidence" value="ECO:0007669"/>
    <property type="project" value="TreeGrafter"/>
</dbReference>
<comment type="function">
    <text evidence="4">Required for insertion of 4Fe-4S clusters.</text>
</comment>
<feature type="binding site" evidence="4">
    <location>
        <position position="118"/>
    </location>
    <ligand>
        <name>iron-sulfur cluster</name>
        <dbReference type="ChEBI" id="CHEBI:30408"/>
    </ligand>
</feature>
<feature type="binding site" evidence="4">
    <location>
        <position position="116"/>
    </location>
    <ligand>
        <name>iron-sulfur cluster</name>
        <dbReference type="ChEBI" id="CHEBI:30408"/>
    </ligand>
</feature>
<dbReference type="Proteomes" id="UP000031838">
    <property type="component" value="Chromosome 1"/>
</dbReference>
<dbReference type="OrthoDB" id="9801228at2"/>
<protein>
    <recommendedName>
        <fullName evidence="4">Putative iron-sulfur cluster insertion protein ErpA</fullName>
    </recommendedName>
</protein>
<dbReference type="HOGENOM" id="CLU_069054_5_3_4"/>
<evidence type="ECO:0000256" key="4">
    <source>
        <dbReference type="HAMAP-Rule" id="MF_01380"/>
    </source>
</evidence>
<evidence type="ECO:0000256" key="3">
    <source>
        <dbReference type="ARBA" id="ARBA00023014"/>
    </source>
</evidence>
<keyword evidence="7" id="KW-1185">Reference proteome</keyword>
<dbReference type="KEGG" id="bpla:bpln_1g05420"/>
<dbReference type="SUPFAM" id="SSF89360">
    <property type="entry name" value="HesB-like domain"/>
    <property type="match status" value="1"/>
</dbReference>
<dbReference type="InterPro" id="IPR017870">
    <property type="entry name" value="FeS_cluster_insertion_CS"/>
</dbReference>
<dbReference type="KEGG" id="bgp:BGL_1c05560"/>
<dbReference type="EMBL" id="CP002580">
    <property type="protein sequence ID" value="AJK45092.1"/>
    <property type="molecule type" value="Genomic_DNA"/>
</dbReference>
<organism evidence="6 7">
    <name type="scientific">Burkholderia plantarii</name>
    <dbReference type="NCBI Taxonomy" id="41899"/>
    <lineage>
        <taxon>Bacteria</taxon>
        <taxon>Pseudomonadati</taxon>
        <taxon>Pseudomonadota</taxon>
        <taxon>Betaproteobacteria</taxon>
        <taxon>Burkholderiales</taxon>
        <taxon>Burkholderiaceae</taxon>
        <taxon>Burkholderia</taxon>
    </lineage>
</organism>
<evidence type="ECO:0000256" key="1">
    <source>
        <dbReference type="ARBA" id="ARBA00022723"/>
    </source>
</evidence>
<dbReference type="AlphaFoldDB" id="A0A0B6RIC1"/>
<evidence type="ECO:0000259" key="5">
    <source>
        <dbReference type="Pfam" id="PF01521"/>
    </source>
</evidence>
<dbReference type="InterPro" id="IPR035903">
    <property type="entry name" value="HesB-like_dom_sf"/>
</dbReference>
<dbReference type="InterPro" id="IPR023063">
    <property type="entry name" value="ErpA_proteobact"/>
</dbReference>
<dbReference type="FunFam" id="2.60.300.12:FF:000002">
    <property type="entry name" value="Iron-sulfur cluster insertion protein ErpA"/>
    <property type="match status" value="1"/>
</dbReference>
<dbReference type="GO" id="GO:0051537">
    <property type="term" value="F:2 iron, 2 sulfur cluster binding"/>
    <property type="evidence" value="ECO:0007669"/>
    <property type="project" value="TreeGrafter"/>
</dbReference>